<evidence type="ECO:0000313" key="1">
    <source>
        <dbReference type="EMBL" id="OJT01869.1"/>
    </source>
</evidence>
<comment type="caution">
    <text evidence="1">The sequence shown here is derived from an EMBL/GenBank/DDBJ whole genome shotgun (WGS) entry which is preliminary data.</text>
</comment>
<dbReference type="OrthoDB" id="3244737at2759"/>
<name>A0A1M2V2P7_TRAPU</name>
<dbReference type="EMBL" id="MNAD01001715">
    <property type="protein sequence ID" value="OJT01869.1"/>
    <property type="molecule type" value="Genomic_DNA"/>
</dbReference>
<gene>
    <name evidence="1" type="ORF">TRAPUB_7646</name>
</gene>
<evidence type="ECO:0000313" key="2">
    <source>
        <dbReference type="Proteomes" id="UP000184267"/>
    </source>
</evidence>
<organism evidence="1 2">
    <name type="scientific">Trametes pubescens</name>
    <name type="common">White-rot fungus</name>
    <dbReference type="NCBI Taxonomy" id="154538"/>
    <lineage>
        <taxon>Eukaryota</taxon>
        <taxon>Fungi</taxon>
        <taxon>Dikarya</taxon>
        <taxon>Basidiomycota</taxon>
        <taxon>Agaricomycotina</taxon>
        <taxon>Agaricomycetes</taxon>
        <taxon>Polyporales</taxon>
        <taxon>Polyporaceae</taxon>
        <taxon>Trametes</taxon>
    </lineage>
</organism>
<reference evidence="1 2" key="1">
    <citation type="submission" date="2016-10" db="EMBL/GenBank/DDBJ databases">
        <title>Genome sequence of the basidiomycete white-rot fungus Trametes pubescens.</title>
        <authorList>
            <person name="Makela M.R."/>
            <person name="Granchi Z."/>
            <person name="Peng M."/>
            <person name="De Vries R.P."/>
            <person name="Grigoriev I."/>
            <person name="Riley R."/>
            <person name="Hilden K."/>
        </authorList>
    </citation>
    <scope>NUCLEOTIDE SEQUENCE [LARGE SCALE GENOMIC DNA]</scope>
    <source>
        <strain evidence="1 2">FBCC735</strain>
    </source>
</reference>
<accession>A0A1M2V2P7</accession>
<dbReference type="Proteomes" id="UP000184267">
    <property type="component" value="Unassembled WGS sequence"/>
</dbReference>
<dbReference type="AlphaFoldDB" id="A0A1M2V2P7"/>
<sequence>MTPVPLPQLQPALLRILENVLKKTLLAVAEYYAPDGVGEGDDDDPLQSASQLPDRIRHQRAALTQQHAALHAHRAHVLQLVEQINAAQPALESQLVTALEALPPHLRATRTAQADVLAATVEAALLKLSLVRARAHRALYAFSPPSSHRSAKTVGDAVAAAHGALRARKRAQDAEMDALDGQIAAYEGMLGLVEGGRGREGAFAQVVTDMARVKKETEECRRELMRLGWTGD</sequence>
<dbReference type="OMA" id="SHHRIET"/>
<protein>
    <submittedName>
        <fullName evidence="1">Uncharacterized protein</fullName>
    </submittedName>
</protein>
<proteinExistence type="predicted"/>
<keyword evidence="2" id="KW-1185">Reference proteome</keyword>